<comment type="catalytic activity">
    <reaction evidence="12">
        <text>D-ribose + ATP = D-ribose 5-phosphate + ADP + H(+)</text>
        <dbReference type="Rhea" id="RHEA:13697"/>
        <dbReference type="ChEBI" id="CHEBI:15378"/>
        <dbReference type="ChEBI" id="CHEBI:30616"/>
        <dbReference type="ChEBI" id="CHEBI:47013"/>
        <dbReference type="ChEBI" id="CHEBI:78346"/>
        <dbReference type="ChEBI" id="CHEBI:456216"/>
        <dbReference type="EC" id="2.7.1.15"/>
    </reaction>
</comment>
<dbReference type="InterPro" id="IPR011877">
    <property type="entry name" value="Ribokinase"/>
</dbReference>
<dbReference type="Proteomes" id="UP000557204">
    <property type="component" value="Unassembled WGS sequence"/>
</dbReference>
<feature type="binding site" evidence="12">
    <location>
        <position position="292"/>
    </location>
    <ligand>
        <name>K(+)</name>
        <dbReference type="ChEBI" id="CHEBI:29103"/>
    </ligand>
</feature>
<evidence type="ECO:0000256" key="12">
    <source>
        <dbReference type="HAMAP-Rule" id="MF_01987"/>
    </source>
</evidence>
<dbReference type="CDD" id="cd01174">
    <property type="entry name" value="ribokinase"/>
    <property type="match status" value="1"/>
</dbReference>
<dbReference type="GO" id="GO:0004747">
    <property type="term" value="F:ribokinase activity"/>
    <property type="evidence" value="ECO:0007669"/>
    <property type="project" value="UniProtKB-UniRule"/>
</dbReference>
<evidence type="ECO:0000256" key="1">
    <source>
        <dbReference type="ARBA" id="ARBA00005380"/>
    </source>
</evidence>
<feature type="binding site" evidence="12">
    <location>
        <begin position="39"/>
        <end position="43"/>
    </location>
    <ligand>
        <name>substrate</name>
    </ligand>
</feature>
<keyword evidence="15" id="KW-1185">Reference proteome</keyword>
<feature type="active site" description="Proton acceptor" evidence="12">
    <location>
        <position position="253"/>
    </location>
</feature>
<dbReference type="GO" id="GO:0005829">
    <property type="term" value="C:cytosol"/>
    <property type="evidence" value="ECO:0007669"/>
    <property type="project" value="TreeGrafter"/>
</dbReference>
<dbReference type="UniPathway" id="UPA00916">
    <property type="reaction ID" value="UER00889"/>
</dbReference>
<dbReference type="PROSITE" id="PS00584">
    <property type="entry name" value="PFKB_KINASES_2"/>
    <property type="match status" value="1"/>
</dbReference>
<dbReference type="Pfam" id="PF00294">
    <property type="entry name" value="PfkB"/>
    <property type="match status" value="1"/>
</dbReference>
<dbReference type="HAMAP" id="MF_01987">
    <property type="entry name" value="Ribokinase"/>
    <property type="match status" value="1"/>
</dbReference>
<feature type="binding site" evidence="12">
    <location>
        <position position="288"/>
    </location>
    <ligand>
        <name>K(+)</name>
        <dbReference type="ChEBI" id="CHEBI:29103"/>
    </ligand>
</feature>
<keyword evidence="6 12" id="KW-0547">Nucleotide-binding</keyword>
<keyword evidence="9 12" id="KW-0460">Magnesium</keyword>
<sequence length="305" mass="30505">MTSIVVVGSVNADLVARVPALPVTGETVLADSMTVIPGGKGANQAVVAARLGGDVALLGAIGSDAFADIALVGLRDAGVDLDGVETVEGPTGVAQIWVDDDGENSIVVVPGANRAVDADVVARHHDLVAGADVVVLQGEIPLRGSEAAARAGRGRVLLNLAPVVPVATDVLALADPLVVNHAEAERLLEESERPVPESPFAVIAELHGLGPRSVVLTLGPAGAVVLEPAAGVGEPVVVPTPHVEAVDTTGAGDAFVGALAYRVSQGDTLVDAARTAVRVGAFSVATHGAQPSFPTADDVLPSVRA</sequence>
<dbReference type="PANTHER" id="PTHR10584:SF166">
    <property type="entry name" value="RIBOKINASE"/>
    <property type="match status" value="1"/>
</dbReference>
<comment type="caution">
    <text evidence="12">Lacks conserved residue(s) required for the propagation of feature annotation.</text>
</comment>
<protein>
    <recommendedName>
        <fullName evidence="3 12">Ribokinase</fullName>
        <shortName evidence="12">RK</shortName>
        <ecNumber evidence="2 12">2.7.1.15</ecNumber>
    </recommendedName>
</protein>
<organism evidence="14 15">
    <name type="scientific">Isoptericola sediminis</name>
    <dbReference type="NCBI Taxonomy" id="2733572"/>
    <lineage>
        <taxon>Bacteria</taxon>
        <taxon>Bacillati</taxon>
        <taxon>Actinomycetota</taxon>
        <taxon>Actinomycetes</taxon>
        <taxon>Micrococcales</taxon>
        <taxon>Promicromonosporaceae</taxon>
        <taxon>Isoptericola</taxon>
    </lineage>
</organism>
<dbReference type="InterPro" id="IPR029056">
    <property type="entry name" value="Ribokinase-like"/>
</dbReference>
<keyword evidence="5 12" id="KW-0479">Metal-binding</keyword>
<feature type="domain" description="Carbohydrate kinase PfkB" evidence="13">
    <location>
        <begin position="1"/>
        <end position="295"/>
    </location>
</feature>
<reference evidence="14 15" key="1">
    <citation type="submission" date="2020-05" db="EMBL/GenBank/DDBJ databases">
        <title>Genome sequence of Isoptericola sp. JC619 isolated from Chilika lagoon, India.</title>
        <authorList>
            <person name="Kumar D."/>
            <person name="Appam K."/>
            <person name="Gandham S."/>
            <person name="Uppada J."/>
            <person name="Sasikala C."/>
            <person name="Venkata Ramana C."/>
        </authorList>
    </citation>
    <scope>NUCLEOTIDE SEQUENCE [LARGE SCALE GENOMIC DNA]</scope>
    <source>
        <strain evidence="14 15">JC619</strain>
    </source>
</reference>
<feature type="binding site" evidence="12">
    <location>
        <position position="253"/>
    </location>
    <ligand>
        <name>substrate</name>
    </ligand>
</feature>
<name>A0A849K1N8_9MICO</name>
<evidence type="ECO:0000313" key="14">
    <source>
        <dbReference type="EMBL" id="NNU26621.1"/>
    </source>
</evidence>
<dbReference type="InterPro" id="IPR011611">
    <property type="entry name" value="PfkB_dom"/>
</dbReference>
<evidence type="ECO:0000313" key="15">
    <source>
        <dbReference type="Proteomes" id="UP000557204"/>
    </source>
</evidence>
<evidence type="ECO:0000256" key="8">
    <source>
        <dbReference type="ARBA" id="ARBA00022840"/>
    </source>
</evidence>
<comment type="function">
    <text evidence="12">Catalyzes the phosphorylation of ribose at O-5 in a reaction requiring ATP and magnesium. The resulting D-ribose-5-phosphate can then be used either for sythesis of nucleotides, histidine, and tryptophan, or as a component of the pentose phosphate pathway.</text>
</comment>
<feature type="binding site" evidence="12">
    <location>
        <begin position="217"/>
        <end position="222"/>
    </location>
    <ligand>
        <name>ATP</name>
        <dbReference type="ChEBI" id="CHEBI:30616"/>
    </ligand>
</feature>
<dbReference type="EC" id="2.7.1.15" evidence="2 12"/>
<dbReference type="EMBL" id="JABFAJ010000006">
    <property type="protein sequence ID" value="NNU26621.1"/>
    <property type="molecule type" value="Genomic_DNA"/>
</dbReference>
<comment type="pathway">
    <text evidence="12">Carbohydrate metabolism; D-ribose degradation; D-ribose 5-phosphate from beta-D-ribopyranose: step 2/2.</text>
</comment>
<comment type="similarity">
    <text evidence="1">Belongs to the carbohydrate kinase pfkB family.</text>
</comment>
<keyword evidence="4 12" id="KW-0808">Transferase</keyword>
<evidence type="ECO:0000256" key="11">
    <source>
        <dbReference type="ARBA" id="ARBA00023277"/>
    </source>
</evidence>
<keyword evidence="7 12" id="KW-0418">Kinase</keyword>
<dbReference type="PRINTS" id="PR00990">
    <property type="entry name" value="RIBOKINASE"/>
</dbReference>
<dbReference type="InterPro" id="IPR002173">
    <property type="entry name" value="Carboh/pur_kinase_PfkB_CS"/>
</dbReference>
<feature type="binding site" evidence="12">
    <location>
        <position position="286"/>
    </location>
    <ligand>
        <name>K(+)</name>
        <dbReference type="ChEBI" id="CHEBI:29103"/>
    </ligand>
</feature>
<evidence type="ECO:0000256" key="4">
    <source>
        <dbReference type="ARBA" id="ARBA00022679"/>
    </source>
</evidence>
<feature type="binding site" evidence="12">
    <location>
        <position position="180"/>
    </location>
    <ligand>
        <name>ATP</name>
        <dbReference type="ChEBI" id="CHEBI:30616"/>
    </ligand>
</feature>
<evidence type="ECO:0000256" key="9">
    <source>
        <dbReference type="ARBA" id="ARBA00022842"/>
    </source>
</evidence>
<comment type="activity regulation">
    <text evidence="12">Activated by a monovalent cation that binds near, but not in, the active site. The most likely occupant of the site in vivo is potassium. Ion binding induces a conformational change that may alter substrate affinity.</text>
</comment>
<evidence type="ECO:0000256" key="2">
    <source>
        <dbReference type="ARBA" id="ARBA00012035"/>
    </source>
</evidence>
<accession>A0A849K1N8</accession>
<keyword evidence="12" id="KW-0963">Cytoplasm</keyword>
<dbReference type="GO" id="GO:0046872">
    <property type="term" value="F:metal ion binding"/>
    <property type="evidence" value="ECO:0007669"/>
    <property type="project" value="UniProtKB-KW"/>
</dbReference>
<dbReference type="RefSeq" id="WP_171246138.1">
    <property type="nucleotide sequence ID" value="NZ_JABFAJ010000006.1"/>
</dbReference>
<dbReference type="GO" id="GO:0005524">
    <property type="term" value="F:ATP binding"/>
    <property type="evidence" value="ECO:0007669"/>
    <property type="project" value="UniProtKB-UniRule"/>
</dbReference>
<dbReference type="InterPro" id="IPR002139">
    <property type="entry name" value="Ribo/fructo_kinase"/>
</dbReference>
<comment type="similarity">
    <text evidence="12">Belongs to the carbohydrate kinase PfkB family. Ribokinase subfamily.</text>
</comment>
<proteinExistence type="inferred from homology"/>
<comment type="cofactor">
    <cofactor evidence="12">
        <name>Mg(2+)</name>
        <dbReference type="ChEBI" id="CHEBI:18420"/>
    </cofactor>
    <text evidence="12">Requires a divalent cation, most likely magnesium in vivo, as an electrophilic catalyst to aid phosphoryl group transfer. It is the chelate of the metal and the nucleotide that is the actual substrate.</text>
</comment>
<keyword evidence="10 12" id="KW-0630">Potassium</keyword>
<keyword evidence="8 12" id="KW-0067">ATP-binding</keyword>
<comment type="subcellular location">
    <subcellularLocation>
        <location evidence="12">Cytoplasm</location>
    </subcellularLocation>
</comment>
<feature type="binding site" evidence="12">
    <location>
        <position position="283"/>
    </location>
    <ligand>
        <name>K(+)</name>
        <dbReference type="ChEBI" id="CHEBI:29103"/>
    </ligand>
</feature>
<comment type="caution">
    <text evidence="14">The sequence shown here is derived from an EMBL/GenBank/DDBJ whole genome shotgun (WGS) entry which is preliminary data.</text>
</comment>
<evidence type="ECO:0000256" key="6">
    <source>
        <dbReference type="ARBA" id="ARBA00022741"/>
    </source>
</evidence>
<evidence type="ECO:0000256" key="7">
    <source>
        <dbReference type="ARBA" id="ARBA00022777"/>
    </source>
</evidence>
<feature type="binding site" evidence="12">
    <location>
        <position position="249"/>
    </location>
    <ligand>
        <name>K(+)</name>
        <dbReference type="ChEBI" id="CHEBI:29103"/>
    </ligand>
</feature>
<evidence type="ECO:0000256" key="10">
    <source>
        <dbReference type="ARBA" id="ARBA00022958"/>
    </source>
</evidence>
<gene>
    <name evidence="12" type="primary">rbsK</name>
    <name evidence="14" type="ORF">HLI28_03575</name>
</gene>
<dbReference type="AlphaFoldDB" id="A0A849K1N8"/>
<feature type="binding site" evidence="12">
    <location>
        <position position="139"/>
    </location>
    <ligand>
        <name>substrate</name>
    </ligand>
</feature>
<evidence type="ECO:0000256" key="5">
    <source>
        <dbReference type="ARBA" id="ARBA00022723"/>
    </source>
</evidence>
<feature type="binding site" evidence="12">
    <location>
        <begin position="11"/>
        <end position="13"/>
    </location>
    <ligand>
        <name>substrate</name>
    </ligand>
</feature>
<comment type="subunit">
    <text evidence="12">Homodimer.</text>
</comment>
<feature type="binding site" evidence="12">
    <location>
        <position position="247"/>
    </location>
    <ligand>
        <name>K(+)</name>
        <dbReference type="ChEBI" id="CHEBI:29103"/>
    </ligand>
</feature>
<keyword evidence="11 12" id="KW-0119">Carbohydrate metabolism</keyword>
<evidence type="ECO:0000256" key="3">
    <source>
        <dbReference type="ARBA" id="ARBA00016943"/>
    </source>
</evidence>
<feature type="binding site" evidence="12">
    <location>
        <begin position="252"/>
        <end position="253"/>
    </location>
    <ligand>
        <name>ATP</name>
        <dbReference type="ChEBI" id="CHEBI:30616"/>
    </ligand>
</feature>
<dbReference type="PANTHER" id="PTHR10584">
    <property type="entry name" value="SUGAR KINASE"/>
    <property type="match status" value="1"/>
</dbReference>
<dbReference type="Gene3D" id="3.40.1190.20">
    <property type="match status" value="1"/>
</dbReference>
<dbReference type="SUPFAM" id="SSF53613">
    <property type="entry name" value="Ribokinase-like"/>
    <property type="match status" value="1"/>
</dbReference>
<evidence type="ECO:0000259" key="13">
    <source>
        <dbReference type="Pfam" id="PF00294"/>
    </source>
</evidence>
<dbReference type="GO" id="GO:0019303">
    <property type="term" value="P:D-ribose catabolic process"/>
    <property type="evidence" value="ECO:0007669"/>
    <property type="project" value="UniProtKB-UniRule"/>
</dbReference>